<comment type="caution">
    <text evidence="8">The sequence shown here is derived from an EMBL/GenBank/DDBJ whole genome shotgun (WGS) entry which is preliminary data.</text>
</comment>
<evidence type="ECO:0000313" key="9">
    <source>
        <dbReference type="Proteomes" id="UP000243579"/>
    </source>
</evidence>
<gene>
    <name evidence="8" type="ORF">ACHHYP_11673</name>
</gene>
<evidence type="ECO:0000256" key="1">
    <source>
        <dbReference type="ARBA" id="ARBA00004141"/>
    </source>
</evidence>
<name>A0A1V9YIP3_ACHHY</name>
<evidence type="ECO:0000256" key="5">
    <source>
        <dbReference type="SAM" id="Coils"/>
    </source>
</evidence>
<evidence type="ECO:0000256" key="3">
    <source>
        <dbReference type="ARBA" id="ARBA00022989"/>
    </source>
</evidence>
<feature type="domain" description="Anoctamin transmembrane" evidence="7">
    <location>
        <begin position="217"/>
        <end position="663"/>
    </location>
</feature>
<dbReference type="Proteomes" id="UP000243579">
    <property type="component" value="Unassembled WGS sequence"/>
</dbReference>
<comment type="subcellular location">
    <subcellularLocation>
        <location evidence="1">Membrane</location>
        <topology evidence="1">Multi-pass membrane protein</topology>
    </subcellularLocation>
</comment>
<feature type="transmembrane region" description="Helical" evidence="6">
    <location>
        <begin position="338"/>
        <end position="360"/>
    </location>
</feature>
<evidence type="ECO:0000259" key="7">
    <source>
        <dbReference type="Pfam" id="PF04547"/>
    </source>
</evidence>
<feature type="coiled-coil region" evidence="5">
    <location>
        <begin position="749"/>
        <end position="776"/>
    </location>
</feature>
<keyword evidence="4 6" id="KW-0472">Membrane</keyword>
<protein>
    <submittedName>
        <fullName evidence="8">Anoctamin-like protein</fullName>
    </submittedName>
</protein>
<dbReference type="OrthoDB" id="296386at2759"/>
<evidence type="ECO:0000313" key="8">
    <source>
        <dbReference type="EMBL" id="OQR85589.1"/>
    </source>
</evidence>
<sequence>MDDLVKGVVYAAGFAATGWSLMKFMVSKVSDGSAEEQAMHIVLKVRSLDEMQLFLREVREQTELVVRVKEESSILADDNPSADNGAAYLLVGASSDAVYARLADACALRKRTLKGKWVHFEESTAGDFASSDDGAVIFSSGEKIDLLLYALHKLHVFLGDQETHATYKSGDRLFQTSLDKGLIRAVFPLHDSTERKHLMESWVKQKSPFTRAPVALVRDYCGNEVGFYFAFLGLYTRFLIYPTIVGLAVALFQAFHGVSNFGSALYALFVAAWAVGFLEAWKRRQSELAWNWGADATDGDVVVSSEKERAGFEGALLYDDVDESYYKAFSFGQRLRRYAVTVPVLLVTIAAIVGFMLLYFQAEEYVRHHVTEEKGWTHGLQYLAKLPPALYAGAVFLIDQEYGALATWLNGYENHRTEMDVRGLLMAFAHYTNGLIAKLALFQFVNNFGLLFYVTFFVGDFELLQTTLGSLLVMRLLIGNITETLVPFVMAESSVKAKVGLAEKGTAATVAVVNKVDVEALLPVYEGTFFDYLELFIQFGHITLFASAYPLASACALANNLVEQRSDAFKILMNHQRNPRAPHDGIGTWQTAFTMLSYVAVLTNCTIIGFNSGVLQAVYPEISPFQTLLAVGIAEHVILVVMVTIQAVVPDVPSAVVDGLKRERAAARKKLQVQTELDARKRRLHKDSSVSRSVDDDELAEMGQVGVDEDGRTIVATDKWRAWVLEEKVRRRVLEKEVQKMTDLYTLWIQTEQSKSRQLQADLDTLRASIEAKKTD</sequence>
<proteinExistence type="predicted"/>
<dbReference type="PANTHER" id="PTHR12308">
    <property type="entry name" value="ANOCTAMIN"/>
    <property type="match status" value="1"/>
</dbReference>
<dbReference type="Pfam" id="PF04547">
    <property type="entry name" value="Anoctamin"/>
    <property type="match status" value="1"/>
</dbReference>
<reference evidence="8 9" key="1">
    <citation type="journal article" date="2014" name="Genome Biol. Evol.">
        <title>The secreted proteins of Achlya hypogyna and Thraustotheca clavata identify the ancestral oomycete secretome and reveal gene acquisitions by horizontal gene transfer.</title>
        <authorList>
            <person name="Misner I."/>
            <person name="Blouin N."/>
            <person name="Leonard G."/>
            <person name="Richards T.A."/>
            <person name="Lane C.E."/>
        </authorList>
    </citation>
    <scope>NUCLEOTIDE SEQUENCE [LARGE SCALE GENOMIC DNA]</scope>
    <source>
        <strain evidence="8 9">ATCC 48635</strain>
    </source>
</reference>
<organism evidence="8 9">
    <name type="scientific">Achlya hypogyna</name>
    <name type="common">Oomycete</name>
    <name type="synonym">Protoachlya hypogyna</name>
    <dbReference type="NCBI Taxonomy" id="1202772"/>
    <lineage>
        <taxon>Eukaryota</taxon>
        <taxon>Sar</taxon>
        <taxon>Stramenopiles</taxon>
        <taxon>Oomycota</taxon>
        <taxon>Saprolegniomycetes</taxon>
        <taxon>Saprolegniales</taxon>
        <taxon>Achlyaceae</taxon>
        <taxon>Achlya</taxon>
    </lineage>
</organism>
<dbReference type="InterPro" id="IPR049452">
    <property type="entry name" value="Anoctamin_TM"/>
</dbReference>
<evidence type="ECO:0000256" key="6">
    <source>
        <dbReference type="SAM" id="Phobius"/>
    </source>
</evidence>
<feature type="transmembrane region" description="Helical" evidence="6">
    <location>
        <begin position="261"/>
        <end position="281"/>
    </location>
</feature>
<feature type="transmembrane region" description="Helical" evidence="6">
    <location>
        <begin position="389"/>
        <end position="412"/>
    </location>
</feature>
<keyword evidence="5" id="KW-0175">Coiled coil</keyword>
<dbReference type="GO" id="GO:0005254">
    <property type="term" value="F:chloride channel activity"/>
    <property type="evidence" value="ECO:0007669"/>
    <property type="project" value="TreeGrafter"/>
</dbReference>
<evidence type="ECO:0000256" key="4">
    <source>
        <dbReference type="ARBA" id="ARBA00023136"/>
    </source>
</evidence>
<dbReference type="EMBL" id="JNBR01001648">
    <property type="protein sequence ID" value="OQR85589.1"/>
    <property type="molecule type" value="Genomic_DNA"/>
</dbReference>
<keyword evidence="9" id="KW-1185">Reference proteome</keyword>
<evidence type="ECO:0000256" key="2">
    <source>
        <dbReference type="ARBA" id="ARBA00022692"/>
    </source>
</evidence>
<keyword evidence="3 6" id="KW-1133">Transmembrane helix</keyword>
<dbReference type="GO" id="GO:0016020">
    <property type="term" value="C:membrane"/>
    <property type="evidence" value="ECO:0007669"/>
    <property type="project" value="UniProtKB-SubCell"/>
</dbReference>
<dbReference type="InterPro" id="IPR007632">
    <property type="entry name" value="Anoctamin"/>
</dbReference>
<keyword evidence="2 6" id="KW-0812">Transmembrane</keyword>
<feature type="transmembrane region" description="Helical" evidence="6">
    <location>
        <begin position="238"/>
        <end position="255"/>
    </location>
</feature>
<dbReference type="AlphaFoldDB" id="A0A1V9YIP3"/>
<accession>A0A1V9YIP3</accession>
<dbReference type="PANTHER" id="PTHR12308:SF73">
    <property type="entry name" value="ANOCTAMIN"/>
    <property type="match status" value="1"/>
</dbReference>